<feature type="coiled-coil region" evidence="2">
    <location>
        <begin position="408"/>
        <end position="491"/>
    </location>
</feature>
<proteinExistence type="predicted"/>
<feature type="compositionally biased region" description="Low complexity" evidence="3">
    <location>
        <begin position="344"/>
        <end position="379"/>
    </location>
</feature>
<dbReference type="EMBL" id="GL870968">
    <property type="protein sequence ID" value="EGC38833.1"/>
    <property type="molecule type" value="Genomic_DNA"/>
</dbReference>
<dbReference type="Gene3D" id="3.40.50.10190">
    <property type="entry name" value="BRCT domain"/>
    <property type="match status" value="1"/>
</dbReference>
<feature type="compositionally biased region" description="Polar residues" evidence="3">
    <location>
        <begin position="306"/>
        <end position="320"/>
    </location>
</feature>
<dbReference type="GO" id="GO:0003723">
    <property type="term" value="F:RNA binding"/>
    <property type="evidence" value="ECO:0007669"/>
    <property type="project" value="UniProtKB-UniRule"/>
</dbReference>
<dbReference type="Gene3D" id="3.30.70.330">
    <property type="match status" value="1"/>
</dbReference>
<dbReference type="Proteomes" id="UP000001064">
    <property type="component" value="Unassembled WGS sequence"/>
</dbReference>
<dbReference type="SUPFAM" id="SSF54928">
    <property type="entry name" value="RNA-binding domain, RBD"/>
    <property type="match status" value="1"/>
</dbReference>
<dbReference type="PANTHER" id="PTHR21024">
    <property type="entry name" value="GROWTH HORMONE-INDUCIBLE SOLUBLE PROTEIN-RELATED"/>
    <property type="match status" value="1"/>
</dbReference>
<dbReference type="Pfam" id="PF00533">
    <property type="entry name" value="BRCT"/>
    <property type="match status" value="1"/>
</dbReference>
<evidence type="ECO:0000256" key="3">
    <source>
        <dbReference type="SAM" id="MobiDB-lite"/>
    </source>
</evidence>
<evidence type="ECO:0000313" key="7">
    <source>
        <dbReference type="Proteomes" id="UP000001064"/>
    </source>
</evidence>
<feature type="domain" description="RRM" evidence="4">
    <location>
        <begin position="503"/>
        <end position="612"/>
    </location>
</feature>
<feature type="region of interest" description="Disordered" evidence="3">
    <location>
        <begin position="185"/>
        <end position="209"/>
    </location>
</feature>
<keyword evidence="1" id="KW-0694">RNA-binding</keyword>
<dbReference type="FunCoup" id="F0ZB55">
    <property type="interactions" value="743"/>
</dbReference>
<dbReference type="PROSITE" id="PS50102">
    <property type="entry name" value="RRM"/>
    <property type="match status" value="1"/>
</dbReference>
<dbReference type="InterPro" id="IPR036420">
    <property type="entry name" value="BRCT_dom_sf"/>
</dbReference>
<evidence type="ECO:0000313" key="6">
    <source>
        <dbReference type="EMBL" id="EGC38833.1"/>
    </source>
</evidence>
<evidence type="ECO:0000256" key="1">
    <source>
        <dbReference type="PROSITE-ProRule" id="PRU00176"/>
    </source>
</evidence>
<dbReference type="InterPro" id="IPR012677">
    <property type="entry name" value="Nucleotide-bd_a/b_plait_sf"/>
</dbReference>
<feature type="compositionally biased region" description="Polar residues" evidence="3">
    <location>
        <begin position="330"/>
        <end position="343"/>
    </location>
</feature>
<dbReference type="InParanoid" id="F0ZB55"/>
<dbReference type="InterPro" id="IPR035979">
    <property type="entry name" value="RBD_domain_sf"/>
</dbReference>
<dbReference type="PROSITE" id="PS50172">
    <property type="entry name" value="BRCT"/>
    <property type="match status" value="1"/>
</dbReference>
<dbReference type="VEuPathDB" id="AmoebaDB:DICPUDRAFT_96781"/>
<dbReference type="InterPro" id="IPR052000">
    <property type="entry name" value="ETFRF1"/>
</dbReference>
<feature type="region of interest" description="Disordered" evidence="3">
    <location>
        <begin position="634"/>
        <end position="656"/>
    </location>
</feature>
<keyword evidence="7" id="KW-1185">Reference proteome</keyword>
<sequence>MDNTSSLSKPQFFKGKSYCLDLPTSLGSLKKTKYLQFIKDHGGRVDFSITSKTCYYVTSIENITNPSTRTKTALKTKVPILLDTYIYECFSNVQCIDIYDYLYIDGKPACETIPNFFNIEETIEQSIKQANFVLNSLKQSLVCYSEHSNNNGNNNNSSDNNNFFNELEPEIEKVSDNDNDSMFSFSLFDKEPSSPNKLDKDDDDDIRSTTSSYSNLSNFSFLSEHSFKKKPLSRFEQILLEKKEQTQKRREELKRIEEEKKIAKQEILDQKKKEKEEKLKQLQKEKEEKILQEKERRKLTLEKTRSSPLSTFTSKPTLSSRLLAPKPTFGGSTALHSESNSINPTSTLLSSKYSTSTTSSLSSGLLSRPSSSSYLKTSSFNKTTFGSSSIDSSKKPKSSFKIKIDHEAIKIQKEKEKQERALKAANDLLIKKQEKEERTRAYFEEKQSEEDRIEKEKAQKKKEDLEAYLKRQEKRLKKEQEALERERKEQEPPVAELPNEDLRKLFVGGINCEDLDDKTKRDAKKVEKIKLKRLNFLLHHFSAYGEVQKRVVKLDKGVFFITFKKIENCEAVVKHYSNMENKLKAIESIKLDPKATPQTTPNKHFYVRRVKNFDNAKKKEVKDIAAKEATKVQAQQDLIKKKEREDNEGFEDWTTV</sequence>
<dbReference type="RefSeq" id="XP_003284627.1">
    <property type="nucleotide sequence ID" value="XM_003284579.1"/>
</dbReference>
<dbReference type="InterPro" id="IPR001357">
    <property type="entry name" value="BRCT_dom"/>
</dbReference>
<feature type="compositionally biased region" description="Basic and acidic residues" evidence="3">
    <location>
        <begin position="273"/>
        <end position="305"/>
    </location>
</feature>
<evidence type="ECO:0000259" key="5">
    <source>
        <dbReference type="PROSITE" id="PS50172"/>
    </source>
</evidence>
<dbReference type="SMART" id="SM00292">
    <property type="entry name" value="BRCT"/>
    <property type="match status" value="1"/>
</dbReference>
<dbReference type="OrthoDB" id="21665at2759"/>
<evidence type="ECO:0000259" key="4">
    <source>
        <dbReference type="PROSITE" id="PS50102"/>
    </source>
</evidence>
<feature type="domain" description="BRCT" evidence="5">
    <location>
        <begin position="8"/>
        <end position="103"/>
    </location>
</feature>
<gene>
    <name evidence="6" type="ORF">DICPUDRAFT_96781</name>
</gene>
<dbReference type="OMA" id="PACETIP"/>
<dbReference type="InterPro" id="IPR000504">
    <property type="entry name" value="RRM_dom"/>
</dbReference>
<organism evidence="6 7">
    <name type="scientific">Dictyostelium purpureum</name>
    <name type="common">Slime mold</name>
    <dbReference type="NCBI Taxonomy" id="5786"/>
    <lineage>
        <taxon>Eukaryota</taxon>
        <taxon>Amoebozoa</taxon>
        <taxon>Evosea</taxon>
        <taxon>Eumycetozoa</taxon>
        <taxon>Dictyostelia</taxon>
        <taxon>Dictyosteliales</taxon>
        <taxon>Dictyosteliaceae</taxon>
        <taxon>Dictyostelium</taxon>
    </lineage>
</organism>
<dbReference type="GO" id="GO:0090324">
    <property type="term" value="P:negative regulation of oxidative phosphorylation"/>
    <property type="evidence" value="ECO:0007669"/>
    <property type="project" value="InterPro"/>
</dbReference>
<dbReference type="eggNOG" id="ENOG502R1B2">
    <property type="taxonomic scope" value="Eukaryota"/>
</dbReference>
<feature type="compositionally biased region" description="Basic and acidic residues" evidence="3">
    <location>
        <begin position="188"/>
        <end position="200"/>
    </location>
</feature>
<feature type="region of interest" description="Disordered" evidence="3">
    <location>
        <begin position="273"/>
        <end position="399"/>
    </location>
</feature>
<reference evidence="7" key="1">
    <citation type="journal article" date="2011" name="Genome Biol.">
        <title>Comparative genomics of the social amoebae Dictyostelium discoideum and Dictyostelium purpureum.</title>
        <authorList>
            <consortium name="US DOE Joint Genome Institute (JGI-PGF)"/>
            <person name="Sucgang R."/>
            <person name="Kuo A."/>
            <person name="Tian X."/>
            <person name="Salerno W."/>
            <person name="Parikh A."/>
            <person name="Feasley C.L."/>
            <person name="Dalin E."/>
            <person name="Tu H."/>
            <person name="Huang E."/>
            <person name="Barry K."/>
            <person name="Lindquist E."/>
            <person name="Shapiro H."/>
            <person name="Bruce D."/>
            <person name="Schmutz J."/>
            <person name="Salamov A."/>
            <person name="Fey P."/>
            <person name="Gaudet P."/>
            <person name="Anjard C."/>
            <person name="Babu M.M."/>
            <person name="Basu S."/>
            <person name="Bushmanova Y."/>
            <person name="van der Wel H."/>
            <person name="Katoh-Kurasawa M."/>
            <person name="Dinh C."/>
            <person name="Coutinho P.M."/>
            <person name="Saito T."/>
            <person name="Elias M."/>
            <person name="Schaap P."/>
            <person name="Kay R.R."/>
            <person name="Henrissat B."/>
            <person name="Eichinger L."/>
            <person name="Rivero F."/>
            <person name="Putnam N.H."/>
            <person name="West C.M."/>
            <person name="Loomis W.F."/>
            <person name="Chisholm R.L."/>
            <person name="Shaulsky G."/>
            <person name="Strassmann J.E."/>
            <person name="Queller D.C."/>
            <person name="Kuspa A."/>
            <person name="Grigoriev I.V."/>
        </authorList>
    </citation>
    <scope>NUCLEOTIDE SEQUENCE [LARGE SCALE GENOMIC DNA]</scope>
    <source>
        <strain evidence="7">QSDP1</strain>
    </source>
</reference>
<dbReference type="KEGG" id="dpp:DICPUDRAFT_96781"/>
<dbReference type="GeneID" id="10506534"/>
<accession>F0ZB55</accession>
<feature type="compositionally biased region" description="Basic and acidic residues" evidence="3">
    <location>
        <begin position="638"/>
        <end position="647"/>
    </location>
</feature>
<evidence type="ECO:0000256" key="2">
    <source>
        <dbReference type="SAM" id="Coils"/>
    </source>
</evidence>
<keyword evidence="2" id="KW-0175">Coiled coil</keyword>
<protein>
    <recommendedName>
        <fullName evidence="8">BRCT domain-containing protein</fullName>
    </recommendedName>
</protein>
<dbReference type="PANTHER" id="PTHR21024:SF0">
    <property type="entry name" value="ELECTRON TRANSFER FLAVOPROTEIN REGULATORY FACTOR 1"/>
    <property type="match status" value="1"/>
</dbReference>
<dbReference type="AlphaFoldDB" id="F0ZB55"/>
<name>F0ZB55_DICPU</name>
<dbReference type="SUPFAM" id="SSF52113">
    <property type="entry name" value="BRCT domain"/>
    <property type="match status" value="1"/>
</dbReference>
<evidence type="ECO:0008006" key="8">
    <source>
        <dbReference type="Google" id="ProtNLM"/>
    </source>
</evidence>